<reference evidence="2 3" key="1">
    <citation type="submission" date="2023-01" db="EMBL/GenBank/DDBJ databases">
        <authorList>
            <person name="Kreplak J."/>
        </authorList>
    </citation>
    <scope>NUCLEOTIDE SEQUENCE [LARGE SCALE GENOMIC DNA]</scope>
</reference>
<dbReference type="AlphaFoldDB" id="A0AAV0ZIU6"/>
<gene>
    <name evidence="2" type="ORF">VFH_II028880</name>
</gene>
<feature type="region of interest" description="Disordered" evidence="1">
    <location>
        <begin position="86"/>
        <end position="111"/>
    </location>
</feature>
<evidence type="ECO:0000313" key="3">
    <source>
        <dbReference type="Proteomes" id="UP001157006"/>
    </source>
</evidence>
<keyword evidence="3" id="KW-1185">Reference proteome</keyword>
<dbReference type="PANTHER" id="PTHR48258">
    <property type="entry name" value="DUF4218 DOMAIN-CONTAINING PROTEIN-RELATED"/>
    <property type="match status" value="1"/>
</dbReference>
<dbReference type="PANTHER" id="PTHR48258:SF3">
    <property type="entry name" value="FK506-BINDING PROTEIN 4-LIKE ISOFORM X1"/>
    <property type="match status" value="1"/>
</dbReference>
<dbReference type="EMBL" id="OX451737">
    <property type="protein sequence ID" value="CAI8596310.1"/>
    <property type="molecule type" value="Genomic_DNA"/>
</dbReference>
<organism evidence="2 3">
    <name type="scientific">Vicia faba</name>
    <name type="common">Broad bean</name>
    <name type="synonym">Faba vulgaris</name>
    <dbReference type="NCBI Taxonomy" id="3906"/>
    <lineage>
        <taxon>Eukaryota</taxon>
        <taxon>Viridiplantae</taxon>
        <taxon>Streptophyta</taxon>
        <taxon>Embryophyta</taxon>
        <taxon>Tracheophyta</taxon>
        <taxon>Spermatophyta</taxon>
        <taxon>Magnoliopsida</taxon>
        <taxon>eudicotyledons</taxon>
        <taxon>Gunneridae</taxon>
        <taxon>Pentapetalae</taxon>
        <taxon>rosids</taxon>
        <taxon>fabids</taxon>
        <taxon>Fabales</taxon>
        <taxon>Fabaceae</taxon>
        <taxon>Papilionoideae</taxon>
        <taxon>50 kb inversion clade</taxon>
        <taxon>NPAAA clade</taxon>
        <taxon>Hologalegina</taxon>
        <taxon>IRL clade</taxon>
        <taxon>Fabeae</taxon>
        <taxon>Vicia</taxon>
    </lineage>
</organism>
<name>A0AAV0ZIU6_VICFA</name>
<evidence type="ECO:0000256" key="1">
    <source>
        <dbReference type="SAM" id="MobiDB-lite"/>
    </source>
</evidence>
<sequence length="111" mass="13281">MHVLINCDEVKPYPELFMQYHRINEEDASGLIHEQFPSWLKEYVNDERNGTHSPYMKALTLGPNPKTTSWHIYFINEYKFHTEEWSRDNTEDEMPYQSDEMSPVVPITELE</sequence>
<protein>
    <submittedName>
        <fullName evidence="2">Uncharacterized protein</fullName>
    </submittedName>
</protein>
<proteinExistence type="predicted"/>
<dbReference type="Proteomes" id="UP001157006">
    <property type="component" value="Chromosome 2"/>
</dbReference>
<accession>A0AAV0ZIU6</accession>
<evidence type="ECO:0000313" key="2">
    <source>
        <dbReference type="EMBL" id="CAI8596310.1"/>
    </source>
</evidence>